<sequence length="310" mass="35666">MDSTSESILESSLFKDDIDIKVLDARENIITNGKNSRIQFNPFIYFYFLAEGSGTFFIESDAVKIKKNDLVIINSNIGHNIFVDENEYACRSVGFGVESIGINTVKEEINNNKADEKIDSNKDSNSLDDSEDEEKIKLEIDNYILIPCKEEGKKVYEIFSNIVEEFSSDDLYARTLADSMASYFIIKLLRLLEGKIEIVHDVNINRQVDYIKSYIDGNYSTDIKLEELSSLAYMNKFHLIAEFKQAYRVTPIEYLILKRVEVSKGLLISTNHSMETIAHIVGFNSQSYFNQVFRKKVGFTPSQFRKKHRL</sequence>
<dbReference type="PROSITE" id="PS00041">
    <property type="entry name" value="HTH_ARAC_FAMILY_1"/>
    <property type="match status" value="1"/>
</dbReference>
<dbReference type="InterPro" id="IPR009057">
    <property type="entry name" value="Homeodomain-like_sf"/>
</dbReference>
<keyword evidence="6" id="KW-1185">Reference proteome</keyword>
<evidence type="ECO:0000256" key="2">
    <source>
        <dbReference type="ARBA" id="ARBA00023125"/>
    </source>
</evidence>
<dbReference type="GO" id="GO:0003700">
    <property type="term" value="F:DNA-binding transcription factor activity"/>
    <property type="evidence" value="ECO:0007669"/>
    <property type="project" value="InterPro"/>
</dbReference>
<keyword evidence="2" id="KW-0238">DNA-binding</keyword>
<dbReference type="PANTHER" id="PTHR43280">
    <property type="entry name" value="ARAC-FAMILY TRANSCRIPTIONAL REGULATOR"/>
    <property type="match status" value="1"/>
</dbReference>
<reference evidence="5 6" key="1">
    <citation type="submission" date="2011-01" db="EMBL/GenBank/DDBJ databases">
        <authorList>
            <person name="Durkin A.S."/>
            <person name="Madupu R."/>
            <person name="Torralba M."/>
            <person name="Gillis M."/>
            <person name="Methe B."/>
            <person name="Sutton G."/>
            <person name="Nelson K.E."/>
        </authorList>
    </citation>
    <scope>NUCLEOTIDE SEQUENCE [LARGE SCALE GENOMIC DNA]</scope>
    <source>
        <strain evidence="5 6">ACS-065-V-Col13</strain>
    </source>
</reference>
<dbReference type="AlphaFoldDB" id="F0GWN4"/>
<dbReference type="InterPro" id="IPR011051">
    <property type="entry name" value="RmlC_Cupin_sf"/>
</dbReference>
<protein>
    <submittedName>
        <fullName evidence="5">Transcriptional regulator, AraC family</fullName>
    </submittedName>
</protein>
<dbReference type="PROSITE" id="PS01124">
    <property type="entry name" value="HTH_ARAC_FAMILY_2"/>
    <property type="match status" value="1"/>
</dbReference>
<evidence type="ECO:0000256" key="3">
    <source>
        <dbReference type="ARBA" id="ARBA00023163"/>
    </source>
</evidence>
<proteinExistence type="predicted"/>
<gene>
    <name evidence="5" type="ORF">HMPREF9290_0226</name>
</gene>
<dbReference type="PATRIC" id="fig|879305.3.peg.1217"/>
<keyword evidence="3" id="KW-0804">Transcription</keyword>
<dbReference type="GO" id="GO:0043565">
    <property type="term" value="F:sequence-specific DNA binding"/>
    <property type="evidence" value="ECO:0007669"/>
    <property type="project" value="InterPro"/>
</dbReference>
<dbReference type="PRINTS" id="PR00032">
    <property type="entry name" value="HTHARAC"/>
</dbReference>
<dbReference type="InterPro" id="IPR018062">
    <property type="entry name" value="HTH_AraC-typ_CS"/>
</dbReference>
<evidence type="ECO:0000259" key="4">
    <source>
        <dbReference type="PROSITE" id="PS01124"/>
    </source>
</evidence>
<comment type="caution">
    <text evidence="5">The sequence shown here is derived from an EMBL/GenBank/DDBJ whole genome shotgun (WGS) entry which is preliminary data.</text>
</comment>
<evidence type="ECO:0000313" key="6">
    <source>
        <dbReference type="Proteomes" id="UP000005286"/>
    </source>
</evidence>
<dbReference type="RefSeq" id="WP_004835107.1">
    <property type="nucleotide sequence ID" value="NZ_AEXM01000027.1"/>
</dbReference>
<dbReference type="PANTHER" id="PTHR43280:SF28">
    <property type="entry name" value="HTH-TYPE TRANSCRIPTIONAL ACTIVATOR RHAS"/>
    <property type="match status" value="1"/>
</dbReference>
<name>F0GWN4_9FIRM</name>
<dbReference type="Proteomes" id="UP000005286">
    <property type="component" value="Unassembled WGS sequence"/>
</dbReference>
<dbReference type="SMART" id="SM00342">
    <property type="entry name" value="HTH_ARAC"/>
    <property type="match status" value="1"/>
</dbReference>
<evidence type="ECO:0000313" key="5">
    <source>
        <dbReference type="EMBL" id="EGC81810.1"/>
    </source>
</evidence>
<dbReference type="eggNOG" id="COG0662">
    <property type="taxonomic scope" value="Bacteria"/>
</dbReference>
<dbReference type="InterPro" id="IPR020449">
    <property type="entry name" value="Tscrpt_reg_AraC-type_HTH"/>
</dbReference>
<dbReference type="Gene3D" id="1.10.10.60">
    <property type="entry name" value="Homeodomain-like"/>
    <property type="match status" value="2"/>
</dbReference>
<dbReference type="SUPFAM" id="SSF46689">
    <property type="entry name" value="Homeodomain-like"/>
    <property type="match status" value="2"/>
</dbReference>
<dbReference type="InterPro" id="IPR018060">
    <property type="entry name" value="HTH_AraC"/>
</dbReference>
<evidence type="ECO:0000256" key="1">
    <source>
        <dbReference type="ARBA" id="ARBA00023015"/>
    </source>
</evidence>
<feature type="domain" description="HTH araC/xylS-type" evidence="4">
    <location>
        <begin position="209"/>
        <end position="307"/>
    </location>
</feature>
<dbReference type="Pfam" id="PF12833">
    <property type="entry name" value="HTH_18"/>
    <property type="match status" value="1"/>
</dbReference>
<dbReference type="SUPFAM" id="SSF51182">
    <property type="entry name" value="RmlC-like cupins"/>
    <property type="match status" value="1"/>
</dbReference>
<organism evidence="5 6">
    <name type="scientific">Anaerococcus prevotii ACS-065-V-Col13</name>
    <dbReference type="NCBI Taxonomy" id="879305"/>
    <lineage>
        <taxon>Bacteria</taxon>
        <taxon>Bacillati</taxon>
        <taxon>Bacillota</taxon>
        <taxon>Tissierellia</taxon>
        <taxon>Tissierellales</taxon>
        <taxon>Peptoniphilaceae</taxon>
        <taxon>Anaerococcus</taxon>
    </lineage>
</organism>
<dbReference type="EMBL" id="AEXM01000027">
    <property type="protein sequence ID" value="EGC81810.1"/>
    <property type="molecule type" value="Genomic_DNA"/>
</dbReference>
<accession>F0GWN4</accession>
<dbReference type="eggNOG" id="COG2207">
    <property type="taxonomic scope" value="Bacteria"/>
</dbReference>
<dbReference type="STRING" id="879305.HMPREF9290_0226"/>
<keyword evidence="1" id="KW-0805">Transcription regulation</keyword>